<keyword evidence="3" id="KW-0813">Transport</keyword>
<dbReference type="KEGG" id="nha:Nham_0862"/>
<sequence length="360" mass="38223">MKTFRQYLPGDDVIQLAIRLGLLALLIYWTFVLIRPFVPILAWSIVLTVALYPVFDLLSRLLGGRPRLAAALLTLINLGIVIGPATWLGLSALDGVKELAGQLNAGNLVVPSPPEGVKDWPLIGPNLYEFWNQASSNIRAALREVAPYLKPLAGVLLALAGNAGVGTLKFLLSVALAGFLFPYGSQLIEAGKSFLYRIVPEQSEHFLELAGATIRAVSQGVIGVAIIQSLLAGIGFKLAGISSAGLLAFAVMILSIVQVGAAIVLVPVIIWIWMDKDFTTALLLTVFLGLVGVLDNVLKPLVMKRGLTTPTLVIFVGVIGGTLAHGIVGLFIGPIILSLAWELTVAWIRSDRAGTASLPS</sequence>
<name>Q1QPW9_NITHX</name>
<keyword evidence="4" id="KW-1003">Cell membrane</keyword>
<dbReference type="GO" id="GO:0005886">
    <property type="term" value="C:plasma membrane"/>
    <property type="evidence" value="ECO:0007669"/>
    <property type="project" value="UniProtKB-SubCell"/>
</dbReference>
<protein>
    <recommendedName>
        <fullName evidence="11">Permease</fullName>
    </recommendedName>
</protein>
<keyword evidence="7 8" id="KW-0472">Membrane</keyword>
<dbReference type="STRING" id="323097.Nham_0862"/>
<feature type="transmembrane region" description="Helical" evidence="8">
    <location>
        <begin position="280"/>
        <end position="298"/>
    </location>
</feature>
<evidence type="ECO:0000256" key="3">
    <source>
        <dbReference type="ARBA" id="ARBA00022448"/>
    </source>
</evidence>
<evidence type="ECO:0008006" key="11">
    <source>
        <dbReference type="Google" id="ProtNLM"/>
    </source>
</evidence>
<evidence type="ECO:0000313" key="10">
    <source>
        <dbReference type="Proteomes" id="UP000001953"/>
    </source>
</evidence>
<comment type="similarity">
    <text evidence="2">Belongs to the autoinducer-2 exporter (AI-2E) (TC 2.A.86) family.</text>
</comment>
<evidence type="ECO:0000256" key="8">
    <source>
        <dbReference type="SAM" id="Phobius"/>
    </source>
</evidence>
<dbReference type="PANTHER" id="PTHR21716:SF67">
    <property type="entry name" value="TRANSPORT PROTEIN YDIK-RELATED"/>
    <property type="match status" value="1"/>
</dbReference>
<gene>
    <name evidence="9" type="ordered locus">Nham_0862</name>
</gene>
<feature type="transmembrane region" description="Helical" evidence="8">
    <location>
        <begin position="12"/>
        <end position="34"/>
    </location>
</feature>
<evidence type="ECO:0000256" key="5">
    <source>
        <dbReference type="ARBA" id="ARBA00022692"/>
    </source>
</evidence>
<evidence type="ECO:0000256" key="2">
    <source>
        <dbReference type="ARBA" id="ARBA00009773"/>
    </source>
</evidence>
<dbReference type="PANTHER" id="PTHR21716">
    <property type="entry name" value="TRANSMEMBRANE PROTEIN"/>
    <property type="match status" value="1"/>
</dbReference>
<dbReference type="eggNOG" id="COG0628">
    <property type="taxonomic scope" value="Bacteria"/>
</dbReference>
<organism evidence="9 10">
    <name type="scientific">Nitrobacter hamburgensis (strain DSM 10229 / NCIMB 13809 / X14)</name>
    <dbReference type="NCBI Taxonomy" id="323097"/>
    <lineage>
        <taxon>Bacteria</taxon>
        <taxon>Pseudomonadati</taxon>
        <taxon>Pseudomonadota</taxon>
        <taxon>Alphaproteobacteria</taxon>
        <taxon>Hyphomicrobiales</taxon>
        <taxon>Nitrobacteraceae</taxon>
        <taxon>Nitrobacter</taxon>
    </lineage>
</organism>
<dbReference type="RefSeq" id="WP_011509428.1">
    <property type="nucleotide sequence ID" value="NC_007964.1"/>
</dbReference>
<dbReference type="OrthoDB" id="8113547at2"/>
<comment type="subcellular location">
    <subcellularLocation>
        <location evidence="1">Cell membrane</location>
        <topology evidence="1">Multi-pass membrane protein</topology>
    </subcellularLocation>
</comment>
<dbReference type="Pfam" id="PF01594">
    <property type="entry name" value="AI-2E_transport"/>
    <property type="match status" value="1"/>
</dbReference>
<reference evidence="9 10" key="1">
    <citation type="submission" date="2006-03" db="EMBL/GenBank/DDBJ databases">
        <title>Complete sequence of chromosome of Nitrobacter hamburgensis X14.</title>
        <authorList>
            <consortium name="US DOE Joint Genome Institute"/>
            <person name="Copeland A."/>
            <person name="Lucas S."/>
            <person name="Lapidus A."/>
            <person name="Barry K."/>
            <person name="Detter J.C."/>
            <person name="Glavina del Rio T."/>
            <person name="Hammon N."/>
            <person name="Israni S."/>
            <person name="Dalin E."/>
            <person name="Tice H."/>
            <person name="Pitluck S."/>
            <person name="Chain P."/>
            <person name="Malfatti S."/>
            <person name="Shin M."/>
            <person name="Vergez L."/>
            <person name="Schmutz J."/>
            <person name="Larimer F."/>
            <person name="Land M."/>
            <person name="Hauser L."/>
            <person name="Kyrpides N."/>
            <person name="Ivanova N."/>
            <person name="Ward B."/>
            <person name="Arp D."/>
            <person name="Klotz M."/>
            <person name="Stein L."/>
            <person name="O'Mullan G."/>
            <person name="Starkenburg S."/>
            <person name="Sayavedra L."/>
            <person name="Poret-Peterson A.T."/>
            <person name="Gentry M.E."/>
            <person name="Bruce D."/>
            <person name="Richardson P."/>
        </authorList>
    </citation>
    <scope>NUCLEOTIDE SEQUENCE [LARGE SCALE GENOMIC DNA]</scope>
    <source>
        <strain evidence="10">DSM 10229 / NCIMB 13809 / X14</strain>
    </source>
</reference>
<keyword evidence="6 8" id="KW-1133">Transmembrane helix</keyword>
<dbReference type="EMBL" id="CP000319">
    <property type="protein sequence ID" value="ABE61728.1"/>
    <property type="molecule type" value="Genomic_DNA"/>
</dbReference>
<keyword evidence="10" id="KW-1185">Reference proteome</keyword>
<evidence type="ECO:0000256" key="1">
    <source>
        <dbReference type="ARBA" id="ARBA00004651"/>
    </source>
</evidence>
<dbReference type="HOGENOM" id="CLU_041771_1_1_5"/>
<accession>Q1QPW9</accession>
<evidence type="ECO:0000256" key="7">
    <source>
        <dbReference type="ARBA" id="ARBA00023136"/>
    </source>
</evidence>
<evidence type="ECO:0000256" key="4">
    <source>
        <dbReference type="ARBA" id="ARBA00022475"/>
    </source>
</evidence>
<feature type="transmembrane region" description="Helical" evidence="8">
    <location>
        <begin position="40"/>
        <end position="58"/>
    </location>
</feature>
<feature type="transmembrane region" description="Helical" evidence="8">
    <location>
        <begin position="310"/>
        <end position="337"/>
    </location>
</feature>
<proteinExistence type="inferred from homology"/>
<feature type="transmembrane region" description="Helical" evidence="8">
    <location>
        <begin position="70"/>
        <end position="90"/>
    </location>
</feature>
<dbReference type="AlphaFoldDB" id="Q1QPW9"/>
<keyword evidence="5 8" id="KW-0812">Transmembrane</keyword>
<feature type="transmembrane region" description="Helical" evidence="8">
    <location>
        <begin position="246"/>
        <end position="274"/>
    </location>
</feature>
<feature type="transmembrane region" description="Helical" evidence="8">
    <location>
        <begin position="152"/>
        <end position="181"/>
    </location>
</feature>
<evidence type="ECO:0000313" key="9">
    <source>
        <dbReference type="EMBL" id="ABE61728.1"/>
    </source>
</evidence>
<evidence type="ECO:0000256" key="6">
    <source>
        <dbReference type="ARBA" id="ARBA00022989"/>
    </source>
</evidence>
<dbReference type="InterPro" id="IPR002549">
    <property type="entry name" value="AI-2E-like"/>
</dbReference>
<dbReference type="Proteomes" id="UP000001953">
    <property type="component" value="Chromosome"/>
</dbReference>